<evidence type="ECO:0000313" key="2">
    <source>
        <dbReference type="EMBL" id="KYD10381.1"/>
    </source>
</evidence>
<dbReference type="STRING" id="301148.B4135_3556"/>
<dbReference type="Proteomes" id="UP000075683">
    <property type="component" value="Unassembled WGS sequence"/>
</dbReference>
<keyword evidence="1" id="KW-0175">Coiled coil</keyword>
<comment type="caution">
    <text evidence="2">The sequence shown here is derived from an EMBL/GenBank/DDBJ whole genome shotgun (WGS) entry which is preliminary data.</text>
</comment>
<organism evidence="2 4">
    <name type="scientific">Caldibacillus debilis</name>
    <dbReference type="NCBI Taxonomy" id="301148"/>
    <lineage>
        <taxon>Bacteria</taxon>
        <taxon>Bacillati</taxon>
        <taxon>Bacillota</taxon>
        <taxon>Bacilli</taxon>
        <taxon>Bacillales</taxon>
        <taxon>Bacillaceae</taxon>
        <taxon>Caldibacillus</taxon>
    </lineage>
</organism>
<evidence type="ECO:0000313" key="3">
    <source>
        <dbReference type="EMBL" id="REJ24309.1"/>
    </source>
</evidence>
<accession>A0A150LDG6</accession>
<name>A0A150LDG6_9BACI</name>
<dbReference type="EMBL" id="QEWE01000040">
    <property type="protein sequence ID" value="REJ24309.1"/>
    <property type="molecule type" value="Genomic_DNA"/>
</dbReference>
<feature type="coiled-coil region" evidence="1">
    <location>
        <begin position="53"/>
        <end position="87"/>
    </location>
</feature>
<evidence type="ECO:0000256" key="1">
    <source>
        <dbReference type="SAM" id="Coils"/>
    </source>
</evidence>
<dbReference type="AlphaFoldDB" id="A0A150LDG6"/>
<reference evidence="3 5" key="2">
    <citation type="submission" date="2018-03" db="EMBL/GenBank/DDBJ databases">
        <authorList>
            <person name="Keele B.F."/>
        </authorList>
    </citation>
    <scope>NUCLEOTIDE SEQUENCE [LARGE SCALE GENOMIC DNA]</scope>
    <source>
        <strain evidence="3">ZCTH4_d</strain>
    </source>
</reference>
<evidence type="ECO:0000313" key="5">
    <source>
        <dbReference type="Proteomes" id="UP000257014"/>
    </source>
</evidence>
<proteinExistence type="predicted"/>
<reference evidence="2 4" key="1">
    <citation type="submission" date="2016-01" db="EMBL/GenBank/DDBJ databases">
        <title>Draft Genome Sequences of Seven Thermophilic Sporeformers Isolated from Foods.</title>
        <authorList>
            <person name="Berendsen E.M."/>
            <person name="Wells-Bennik M.H."/>
            <person name="Krawcyk A.O."/>
            <person name="De Jong A."/>
            <person name="Holsappel S."/>
            <person name="Eijlander R.T."/>
            <person name="Kuipers O.P."/>
        </authorList>
    </citation>
    <scope>NUCLEOTIDE SEQUENCE [LARGE SCALE GENOMIC DNA]</scope>
    <source>
        <strain evidence="2 4">B4135</strain>
    </source>
</reference>
<dbReference type="EMBL" id="LQYT01000119">
    <property type="protein sequence ID" value="KYD10381.1"/>
    <property type="molecule type" value="Genomic_DNA"/>
</dbReference>
<dbReference type="RefSeq" id="WP_020153273.1">
    <property type="nucleotide sequence ID" value="NZ_JBAIZG010000008.1"/>
</dbReference>
<evidence type="ECO:0000313" key="4">
    <source>
        <dbReference type="Proteomes" id="UP000075683"/>
    </source>
</evidence>
<dbReference type="Proteomes" id="UP000257014">
    <property type="component" value="Unassembled WGS sequence"/>
</dbReference>
<sequence length="112" mass="12796">MGENKFFKGMLAGAVIGGLLTLLDRKTRARMKEIGREACETVSAAVKNPKETCERWREKIEQTKRSFEQLQEDLSFISEKAKEIRQAGSETVKLIGETAQVLRDKKEYDDEK</sequence>
<dbReference type="OrthoDB" id="2353585at2"/>
<protein>
    <submittedName>
        <fullName evidence="3">YtxH domain-containing protein</fullName>
    </submittedName>
</protein>
<gene>
    <name evidence="2" type="ORF">B4135_3556</name>
    <name evidence="3" type="ORF">C6P37_16220</name>
</gene>